<dbReference type="CDD" id="cd02208">
    <property type="entry name" value="cupin_RmlC-like"/>
    <property type="match status" value="1"/>
</dbReference>
<proteinExistence type="predicted"/>
<dbReference type="RefSeq" id="WP_227423199.1">
    <property type="nucleotide sequence ID" value="NZ_CP071868.1"/>
</dbReference>
<gene>
    <name evidence="2" type="ORF">J4E96_16735</name>
</gene>
<dbReference type="InterPro" id="IPR053146">
    <property type="entry name" value="QDO-like"/>
</dbReference>
<sequence>MSPDLSDRASTGLRRTVSSPDMGVTVTFVVAFDESADGSVESRVQIPAREPGPPRHYHLDFDETFTALEGELTMDLGSRRGLVLRPGESVRVPRGVPHRYYNSSDRLAVFGFRADPGQAYELGIRAGFGLANDGRTTSRGLPKDPLQMALLFAAAGSWVTGIPHGMQSRLTAAGVRLARRLGYDPHFSRYAQGDGQ</sequence>
<dbReference type="InterPro" id="IPR014710">
    <property type="entry name" value="RmlC-like_jellyroll"/>
</dbReference>
<dbReference type="PANTHER" id="PTHR36440">
    <property type="entry name" value="PUTATIVE (AFU_ORTHOLOGUE AFUA_8G07350)-RELATED"/>
    <property type="match status" value="1"/>
</dbReference>
<evidence type="ECO:0000313" key="2">
    <source>
        <dbReference type="EMBL" id="QTE28944.1"/>
    </source>
</evidence>
<evidence type="ECO:0000259" key="1">
    <source>
        <dbReference type="Pfam" id="PF07883"/>
    </source>
</evidence>
<dbReference type="InterPro" id="IPR013096">
    <property type="entry name" value="Cupin_2"/>
</dbReference>
<dbReference type="Pfam" id="PF07883">
    <property type="entry name" value="Cupin_2"/>
    <property type="match status" value="1"/>
</dbReference>
<evidence type="ECO:0000313" key="3">
    <source>
        <dbReference type="Proteomes" id="UP000663937"/>
    </source>
</evidence>
<dbReference type="AlphaFoldDB" id="A0A8A4ZAP5"/>
<reference evidence="2" key="1">
    <citation type="submission" date="2021-03" db="EMBL/GenBank/DDBJ databases">
        <title>Pengzhenrongella sicca gen. nov., sp. nov., a new member of suborder Micrococcineae isolated from High-Arctic tundra soil.</title>
        <authorList>
            <person name="Peng F."/>
        </authorList>
    </citation>
    <scope>NUCLEOTIDE SEQUENCE</scope>
    <source>
        <strain evidence="2">LRZ-2</strain>
    </source>
</reference>
<dbReference type="EMBL" id="CP071868">
    <property type="protein sequence ID" value="QTE28944.1"/>
    <property type="molecule type" value="Genomic_DNA"/>
</dbReference>
<protein>
    <submittedName>
        <fullName evidence="2">Cupin domain-containing protein</fullName>
    </submittedName>
</protein>
<name>A0A8A4ZAP5_9MICO</name>
<dbReference type="InterPro" id="IPR011051">
    <property type="entry name" value="RmlC_Cupin_sf"/>
</dbReference>
<dbReference type="PANTHER" id="PTHR36440:SF1">
    <property type="entry name" value="PUTATIVE (AFU_ORTHOLOGUE AFUA_8G07350)-RELATED"/>
    <property type="match status" value="1"/>
</dbReference>
<dbReference type="KEGG" id="psic:J4E96_16735"/>
<organism evidence="2 3">
    <name type="scientific">Pengzhenrongella sicca</name>
    <dbReference type="NCBI Taxonomy" id="2819238"/>
    <lineage>
        <taxon>Bacteria</taxon>
        <taxon>Bacillati</taxon>
        <taxon>Actinomycetota</taxon>
        <taxon>Actinomycetes</taxon>
        <taxon>Micrococcales</taxon>
        <taxon>Pengzhenrongella</taxon>
    </lineage>
</organism>
<dbReference type="Gene3D" id="2.60.120.10">
    <property type="entry name" value="Jelly Rolls"/>
    <property type="match status" value="1"/>
</dbReference>
<dbReference type="Proteomes" id="UP000663937">
    <property type="component" value="Chromosome"/>
</dbReference>
<dbReference type="SUPFAM" id="SSF51182">
    <property type="entry name" value="RmlC-like cupins"/>
    <property type="match status" value="1"/>
</dbReference>
<keyword evidence="3" id="KW-1185">Reference proteome</keyword>
<feature type="domain" description="Cupin type-2" evidence="1">
    <location>
        <begin position="44"/>
        <end position="108"/>
    </location>
</feature>
<accession>A0A8A4ZAP5</accession>